<evidence type="ECO:0000256" key="5">
    <source>
        <dbReference type="ARBA" id="ARBA00023125"/>
    </source>
</evidence>
<dbReference type="GO" id="GO:0000978">
    <property type="term" value="F:RNA polymerase II cis-regulatory region sequence-specific DNA binding"/>
    <property type="evidence" value="ECO:0007669"/>
    <property type="project" value="TreeGrafter"/>
</dbReference>
<evidence type="ECO:0000256" key="9">
    <source>
        <dbReference type="PROSITE-ProRule" id="PRU00108"/>
    </source>
</evidence>
<evidence type="ECO:0000256" key="3">
    <source>
        <dbReference type="ARBA" id="ARBA00022491"/>
    </source>
</evidence>
<dbReference type="InterPro" id="IPR050877">
    <property type="entry name" value="EMX-VAX-Noto_Homeobox_TFs"/>
</dbReference>
<dbReference type="PROSITE" id="PS00027">
    <property type="entry name" value="HOMEOBOX_1"/>
    <property type="match status" value="1"/>
</dbReference>
<evidence type="ECO:0000313" key="14">
    <source>
        <dbReference type="Proteomes" id="UP000225706"/>
    </source>
</evidence>
<evidence type="ECO:0000256" key="1">
    <source>
        <dbReference type="ARBA" id="ARBA00004123"/>
    </source>
</evidence>
<dbReference type="GO" id="GO:0030182">
    <property type="term" value="P:neuron differentiation"/>
    <property type="evidence" value="ECO:0007669"/>
    <property type="project" value="TreeGrafter"/>
</dbReference>
<dbReference type="EMBL" id="LSMT01000144">
    <property type="protein sequence ID" value="PFX25727.1"/>
    <property type="molecule type" value="Genomic_DNA"/>
</dbReference>
<keyword evidence="6 9" id="KW-0371">Homeobox</keyword>
<name>A0A2B4SAW3_STYPI</name>
<evidence type="ECO:0000259" key="12">
    <source>
        <dbReference type="PROSITE" id="PS50071"/>
    </source>
</evidence>
<sequence length="211" mass="23982">MQAFTSPYVCPYFTCSSPYCLALRSSAVASSLAMNRPPPSPNQPGISSFTISSILSRTEESPSKTARSEETPVSKCSSEGNISSQFVPSYSSHVSIERFHPYHRPLTASAFARTTCGSLQKEGEAILSVVHHEENKAWNFKQGKPKRIRTIFTPEQLERLEKEFDRQQYMVGAERHYLAASLNLTETQVKVWFQNRRIKWRKQKMDRPNSS</sequence>
<dbReference type="PRINTS" id="PR00024">
    <property type="entry name" value="HOMEOBOX"/>
</dbReference>
<dbReference type="OrthoDB" id="6159439at2759"/>
<dbReference type="GO" id="GO:0005634">
    <property type="term" value="C:nucleus"/>
    <property type="evidence" value="ECO:0007669"/>
    <property type="project" value="UniProtKB-SubCell"/>
</dbReference>
<dbReference type="SUPFAM" id="SSF46689">
    <property type="entry name" value="Homeodomain-like"/>
    <property type="match status" value="1"/>
</dbReference>
<proteinExistence type="predicted"/>
<feature type="DNA-binding region" description="Homeobox" evidence="9">
    <location>
        <begin position="145"/>
        <end position="204"/>
    </location>
</feature>
<dbReference type="InterPro" id="IPR017970">
    <property type="entry name" value="Homeobox_CS"/>
</dbReference>
<evidence type="ECO:0000313" key="13">
    <source>
        <dbReference type="EMBL" id="PFX25727.1"/>
    </source>
</evidence>
<dbReference type="CDD" id="cd00086">
    <property type="entry name" value="homeodomain"/>
    <property type="match status" value="1"/>
</dbReference>
<evidence type="ECO:0000256" key="4">
    <source>
        <dbReference type="ARBA" id="ARBA00023015"/>
    </source>
</evidence>
<evidence type="ECO:0000256" key="7">
    <source>
        <dbReference type="ARBA" id="ARBA00023163"/>
    </source>
</evidence>
<protein>
    <submittedName>
        <fullName evidence="13">Homeobox protein not2</fullName>
    </submittedName>
</protein>
<dbReference type="PANTHER" id="PTHR24339:SF67">
    <property type="entry name" value="GNOT1 HOMEODOMAIN PROTEIN-RELATED"/>
    <property type="match status" value="1"/>
</dbReference>
<dbReference type="InterPro" id="IPR020479">
    <property type="entry name" value="HD_metazoa"/>
</dbReference>
<dbReference type="InterPro" id="IPR001356">
    <property type="entry name" value="HD"/>
</dbReference>
<evidence type="ECO:0000256" key="8">
    <source>
        <dbReference type="ARBA" id="ARBA00023242"/>
    </source>
</evidence>
<dbReference type="Pfam" id="PF00046">
    <property type="entry name" value="Homeodomain"/>
    <property type="match status" value="1"/>
</dbReference>
<comment type="subcellular location">
    <subcellularLocation>
        <location evidence="1 9 10">Nucleus</location>
    </subcellularLocation>
</comment>
<feature type="domain" description="Homeobox" evidence="12">
    <location>
        <begin position="143"/>
        <end position="203"/>
    </location>
</feature>
<dbReference type="FunFam" id="1.10.10.60:FF:000450">
    <property type="entry name" value="Homeobox protein notochord"/>
    <property type="match status" value="1"/>
</dbReference>
<evidence type="ECO:0000256" key="6">
    <source>
        <dbReference type="ARBA" id="ARBA00023155"/>
    </source>
</evidence>
<dbReference type="PANTHER" id="PTHR24339">
    <property type="entry name" value="HOMEOBOX PROTEIN EMX-RELATED"/>
    <property type="match status" value="1"/>
</dbReference>
<gene>
    <name evidence="13" type="primary">not2</name>
    <name evidence="13" type="ORF">AWC38_SpisGene9653</name>
</gene>
<accession>A0A2B4SAW3</accession>
<keyword evidence="7" id="KW-0804">Transcription</keyword>
<keyword evidence="4" id="KW-0805">Transcription regulation</keyword>
<keyword evidence="3" id="KW-0678">Repressor</keyword>
<comment type="caution">
    <text evidence="13">The sequence shown here is derived from an EMBL/GenBank/DDBJ whole genome shotgun (WGS) entry which is preliminary data.</text>
</comment>
<keyword evidence="14" id="KW-1185">Reference proteome</keyword>
<evidence type="ECO:0000256" key="11">
    <source>
        <dbReference type="SAM" id="MobiDB-lite"/>
    </source>
</evidence>
<keyword evidence="5 9" id="KW-0238">DNA-binding</keyword>
<dbReference type="GO" id="GO:0000981">
    <property type="term" value="F:DNA-binding transcription factor activity, RNA polymerase II-specific"/>
    <property type="evidence" value="ECO:0007669"/>
    <property type="project" value="InterPro"/>
</dbReference>
<dbReference type="PROSITE" id="PS50071">
    <property type="entry name" value="HOMEOBOX_2"/>
    <property type="match status" value="1"/>
</dbReference>
<dbReference type="SMART" id="SM00389">
    <property type="entry name" value="HOX"/>
    <property type="match status" value="1"/>
</dbReference>
<dbReference type="Proteomes" id="UP000225706">
    <property type="component" value="Unassembled WGS sequence"/>
</dbReference>
<dbReference type="Gene3D" id="1.10.10.60">
    <property type="entry name" value="Homeodomain-like"/>
    <property type="match status" value="1"/>
</dbReference>
<evidence type="ECO:0000256" key="10">
    <source>
        <dbReference type="RuleBase" id="RU000682"/>
    </source>
</evidence>
<reference evidence="14" key="1">
    <citation type="journal article" date="2017" name="bioRxiv">
        <title>Comparative analysis of the genomes of Stylophora pistillata and Acropora digitifera provides evidence for extensive differences between species of corals.</title>
        <authorList>
            <person name="Voolstra C.R."/>
            <person name="Li Y."/>
            <person name="Liew Y.J."/>
            <person name="Baumgarten S."/>
            <person name="Zoccola D."/>
            <person name="Flot J.-F."/>
            <person name="Tambutte S."/>
            <person name="Allemand D."/>
            <person name="Aranda M."/>
        </authorList>
    </citation>
    <scope>NUCLEOTIDE SEQUENCE [LARGE SCALE GENOMIC DNA]</scope>
</reference>
<dbReference type="AlphaFoldDB" id="A0A2B4SAW3"/>
<organism evidence="13 14">
    <name type="scientific">Stylophora pistillata</name>
    <name type="common">Smooth cauliflower coral</name>
    <dbReference type="NCBI Taxonomy" id="50429"/>
    <lineage>
        <taxon>Eukaryota</taxon>
        <taxon>Metazoa</taxon>
        <taxon>Cnidaria</taxon>
        <taxon>Anthozoa</taxon>
        <taxon>Hexacorallia</taxon>
        <taxon>Scleractinia</taxon>
        <taxon>Astrocoeniina</taxon>
        <taxon>Pocilloporidae</taxon>
        <taxon>Stylophora</taxon>
    </lineage>
</organism>
<keyword evidence="2" id="KW-0217">Developmental protein</keyword>
<feature type="region of interest" description="Disordered" evidence="11">
    <location>
        <begin position="57"/>
        <end position="80"/>
    </location>
</feature>
<dbReference type="InterPro" id="IPR009057">
    <property type="entry name" value="Homeodomain-like_sf"/>
</dbReference>
<feature type="compositionally biased region" description="Basic and acidic residues" evidence="11">
    <location>
        <begin position="57"/>
        <end position="72"/>
    </location>
</feature>
<evidence type="ECO:0000256" key="2">
    <source>
        <dbReference type="ARBA" id="ARBA00022473"/>
    </source>
</evidence>
<keyword evidence="8 9" id="KW-0539">Nucleus</keyword>